<evidence type="ECO:0000313" key="2">
    <source>
        <dbReference type="EMBL" id="GAA0480266.1"/>
    </source>
</evidence>
<dbReference type="SMART" id="SM00530">
    <property type="entry name" value="HTH_XRE"/>
    <property type="match status" value="1"/>
</dbReference>
<proteinExistence type="predicted"/>
<dbReference type="CDD" id="cd00093">
    <property type="entry name" value="HTH_XRE"/>
    <property type="match status" value="1"/>
</dbReference>
<dbReference type="SUPFAM" id="SSF47413">
    <property type="entry name" value="lambda repressor-like DNA-binding domains"/>
    <property type="match status" value="1"/>
</dbReference>
<organism evidence="2 3">
    <name type="scientific">Streptomyces stramineus</name>
    <dbReference type="NCBI Taxonomy" id="173861"/>
    <lineage>
        <taxon>Bacteria</taxon>
        <taxon>Bacillati</taxon>
        <taxon>Actinomycetota</taxon>
        <taxon>Actinomycetes</taxon>
        <taxon>Kitasatosporales</taxon>
        <taxon>Streptomycetaceae</taxon>
        <taxon>Streptomyces</taxon>
    </lineage>
</organism>
<dbReference type="RefSeq" id="WP_344094243.1">
    <property type="nucleotide sequence ID" value="NZ_BAAAHB010000065.1"/>
</dbReference>
<dbReference type="Pfam" id="PF19054">
    <property type="entry name" value="DUF5753"/>
    <property type="match status" value="1"/>
</dbReference>
<reference evidence="3" key="1">
    <citation type="journal article" date="2019" name="Int. J. Syst. Evol. Microbiol.">
        <title>The Global Catalogue of Microorganisms (GCM) 10K type strain sequencing project: providing services to taxonomists for standard genome sequencing and annotation.</title>
        <authorList>
            <consortium name="The Broad Institute Genomics Platform"/>
            <consortium name="The Broad Institute Genome Sequencing Center for Infectious Disease"/>
            <person name="Wu L."/>
            <person name="Ma J."/>
        </authorList>
    </citation>
    <scope>NUCLEOTIDE SEQUENCE [LARGE SCALE GENOMIC DNA]</scope>
    <source>
        <strain evidence="3">JCM 10649</strain>
    </source>
</reference>
<dbReference type="InterPro" id="IPR010982">
    <property type="entry name" value="Lambda_DNA-bd_dom_sf"/>
</dbReference>
<dbReference type="InterPro" id="IPR001387">
    <property type="entry name" value="Cro/C1-type_HTH"/>
</dbReference>
<sequence>MAEGPTTRRRQVGFRLKDLRDGCGLTAEEAGERAGVSKATVSRYERGTGEIKWNQVEALCRAYQASDEEREALVALAKASSNAGAWWISKEDPLDDKMRLLIALENEATRIRQYQAVFVPGLLQTRAYGEAIAVPPGQQLDAPTNQRYLNVRRKRQELLIKPEAPAYHVILDESVLLRAVGGPAVISEQLDLLLERAAAPNFTLQVLPLASGGFSAANSSFLILGGADPALDVIYSEQVSGALFLEQPHERKKCAEAFAHLSEVALGPGPSADLIAEASKMHRRN</sequence>
<dbReference type="InterPro" id="IPR043917">
    <property type="entry name" value="DUF5753"/>
</dbReference>
<dbReference type="Gene3D" id="1.10.260.40">
    <property type="entry name" value="lambda repressor-like DNA-binding domains"/>
    <property type="match status" value="1"/>
</dbReference>
<gene>
    <name evidence="2" type="ORF">GCM10009544_47790</name>
</gene>
<accession>A0ABP3KHP6</accession>
<feature type="domain" description="HTH cro/C1-type" evidence="1">
    <location>
        <begin position="16"/>
        <end position="70"/>
    </location>
</feature>
<dbReference type="Proteomes" id="UP001499895">
    <property type="component" value="Unassembled WGS sequence"/>
</dbReference>
<evidence type="ECO:0000313" key="3">
    <source>
        <dbReference type="Proteomes" id="UP001499895"/>
    </source>
</evidence>
<protein>
    <submittedName>
        <fullName evidence="2">Helix-turn-helix transcriptional regulator</fullName>
    </submittedName>
</protein>
<name>A0ABP3KHP6_9ACTN</name>
<keyword evidence="3" id="KW-1185">Reference proteome</keyword>
<comment type="caution">
    <text evidence="2">The sequence shown here is derived from an EMBL/GenBank/DDBJ whole genome shotgun (WGS) entry which is preliminary data.</text>
</comment>
<dbReference type="EMBL" id="BAAAHB010000065">
    <property type="protein sequence ID" value="GAA0480266.1"/>
    <property type="molecule type" value="Genomic_DNA"/>
</dbReference>
<dbReference type="Pfam" id="PF13560">
    <property type="entry name" value="HTH_31"/>
    <property type="match status" value="1"/>
</dbReference>
<evidence type="ECO:0000259" key="1">
    <source>
        <dbReference type="PROSITE" id="PS50943"/>
    </source>
</evidence>
<dbReference type="PROSITE" id="PS50943">
    <property type="entry name" value="HTH_CROC1"/>
    <property type="match status" value="1"/>
</dbReference>